<evidence type="ECO:0000313" key="10">
    <source>
        <dbReference type="EMBL" id="BAQ68525.1"/>
    </source>
</evidence>
<reference evidence="10 11" key="1">
    <citation type="submission" date="2015-02" db="EMBL/GenBank/DDBJ databases">
        <title>Genome sequene of Rhodovulum sulfidophilum DSM 2351.</title>
        <authorList>
            <person name="Nagao N."/>
        </authorList>
    </citation>
    <scope>NUCLEOTIDE SEQUENCE [LARGE SCALE GENOMIC DNA]</scope>
    <source>
        <strain evidence="10 11">DSM 2351</strain>
    </source>
</reference>
<dbReference type="Proteomes" id="UP000064912">
    <property type="component" value="Chromosome"/>
</dbReference>
<proteinExistence type="inferred from homology"/>
<dbReference type="Gene3D" id="3.40.50.720">
    <property type="entry name" value="NAD(P)-binding Rossmann-like Domain"/>
    <property type="match status" value="1"/>
</dbReference>
<feature type="active site" description="Proton acceptor" evidence="4">
    <location>
        <position position="184"/>
    </location>
</feature>
<feature type="domain" description="Lactate/malate dehydrogenase C-terminal" evidence="9">
    <location>
        <begin position="154"/>
        <end position="318"/>
    </location>
</feature>
<dbReference type="InterPro" id="IPR001236">
    <property type="entry name" value="Lactate/malate_DH_N"/>
</dbReference>
<dbReference type="PANTHER" id="PTHR43128:SF16">
    <property type="entry name" value="L-LACTATE DEHYDROGENASE"/>
    <property type="match status" value="1"/>
</dbReference>
<evidence type="ECO:0000313" key="11">
    <source>
        <dbReference type="Proteomes" id="UP000064912"/>
    </source>
</evidence>
<dbReference type="PATRIC" id="fig|35806.4.peg.1412"/>
<dbReference type="EMBL" id="AP014800">
    <property type="protein sequence ID" value="BAQ68525.1"/>
    <property type="molecule type" value="Genomic_DNA"/>
</dbReference>
<dbReference type="InterPro" id="IPR015955">
    <property type="entry name" value="Lactate_DH/Glyco_Ohase_4_C"/>
</dbReference>
<dbReference type="eggNOG" id="COG0039">
    <property type="taxonomic scope" value="Bacteria"/>
</dbReference>
<dbReference type="AlphaFoldDB" id="A0A0D6B0W4"/>
<evidence type="ECO:0000256" key="5">
    <source>
        <dbReference type="PIRSR" id="PIRSR000102-2"/>
    </source>
</evidence>
<dbReference type="Pfam" id="PF02866">
    <property type="entry name" value="Ldh_1_C"/>
    <property type="match status" value="1"/>
</dbReference>
<feature type="binding site" evidence="5">
    <location>
        <position position="129"/>
    </location>
    <ligand>
        <name>substrate</name>
    </ligand>
</feature>
<feature type="binding site" evidence="6">
    <location>
        <begin position="127"/>
        <end position="129"/>
    </location>
    <ligand>
        <name>NAD(+)</name>
        <dbReference type="ChEBI" id="CHEBI:57540"/>
    </ligand>
</feature>
<evidence type="ECO:0000256" key="4">
    <source>
        <dbReference type="PIRSR" id="PIRSR000102-1"/>
    </source>
</evidence>
<dbReference type="PRINTS" id="PR00086">
    <property type="entry name" value="LLDHDRGNASE"/>
</dbReference>
<dbReference type="InterPro" id="IPR001557">
    <property type="entry name" value="L-lactate/malate_DH"/>
</dbReference>
<evidence type="ECO:0000256" key="6">
    <source>
        <dbReference type="PIRSR" id="PIRSR000102-3"/>
    </source>
</evidence>
<feature type="binding site" evidence="5">
    <location>
        <position position="86"/>
    </location>
    <ligand>
        <name>substrate</name>
    </ligand>
</feature>
<dbReference type="SUPFAM" id="SSF56327">
    <property type="entry name" value="LDH C-terminal domain-like"/>
    <property type="match status" value="1"/>
</dbReference>
<evidence type="ECO:0000256" key="3">
    <source>
        <dbReference type="ARBA" id="ARBA00023027"/>
    </source>
</evidence>
<feature type="binding site" evidence="5">
    <location>
        <position position="92"/>
    </location>
    <ligand>
        <name>substrate</name>
    </ligand>
</feature>
<feature type="domain" description="Lactate/malate dehydrogenase N-terminal" evidence="8">
    <location>
        <begin position="5"/>
        <end position="151"/>
    </location>
</feature>
<dbReference type="GO" id="GO:0006089">
    <property type="term" value="P:lactate metabolic process"/>
    <property type="evidence" value="ECO:0007669"/>
    <property type="project" value="TreeGrafter"/>
</dbReference>
<comment type="similarity">
    <text evidence="7">Belongs to the LDH/MDH superfamily.</text>
</comment>
<evidence type="ECO:0000256" key="2">
    <source>
        <dbReference type="ARBA" id="ARBA00023002"/>
    </source>
</evidence>
<dbReference type="SUPFAM" id="SSF51735">
    <property type="entry name" value="NAD(P)-binding Rossmann-fold domains"/>
    <property type="match status" value="1"/>
</dbReference>
<organism evidence="10 11">
    <name type="scientific">Rhodovulum sulfidophilum</name>
    <name type="common">Rhodobacter sulfidophilus</name>
    <dbReference type="NCBI Taxonomy" id="35806"/>
    <lineage>
        <taxon>Bacteria</taxon>
        <taxon>Pseudomonadati</taxon>
        <taxon>Pseudomonadota</taxon>
        <taxon>Alphaproteobacteria</taxon>
        <taxon>Rhodobacterales</taxon>
        <taxon>Paracoccaceae</taxon>
        <taxon>Rhodovulum</taxon>
    </lineage>
</organism>
<feature type="binding site" evidence="5">
    <location>
        <position position="160"/>
    </location>
    <ligand>
        <name>substrate</name>
    </ligand>
</feature>
<name>A0A0D6B0W4_RHOSU</name>
<dbReference type="PANTHER" id="PTHR43128">
    <property type="entry name" value="L-2-HYDROXYCARBOXYLATE DEHYDROGENASE (NAD(P)(+))"/>
    <property type="match status" value="1"/>
</dbReference>
<dbReference type="Pfam" id="PF00056">
    <property type="entry name" value="Ldh_1_N"/>
    <property type="match status" value="1"/>
</dbReference>
<dbReference type="InterPro" id="IPR036291">
    <property type="entry name" value="NAD(P)-bd_dom_sf"/>
</dbReference>
<evidence type="ECO:0000259" key="9">
    <source>
        <dbReference type="Pfam" id="PF02866"/>
    </source>
</evidence>
<dbReference type="InterPro" id="IPR022383">
    <property type="entry name" value="Lactate/malate_DH_C"/>
</dbReference>
<feature type="binding site" evidence="6">
    <location>
        <position position="104"/>
    </location>
    <ligand>
        <name>NAD(+)</name>
        <dbReference type="ChEBI" id="CHEBI:57540"/>
    </ligand>
</feature>
<sequence>MHTNKLVVVGAGHVGSYVLADAMKIGLFAEIGVIDILGNVAFGEALDQAQATALPYMSNIKVTSGGYEQCADADVIVVAAGPSVIRDPENPRAEPDRTLLTTTNCKVIREVMAGIFKHTTEAIVILITNPLDTMVYIAENEFGYPRGRVFGTGTMLDSARLRKVVADAYGIDPKSVTGFMMGEHGSTAFPVLSHVNVAGIPSAELHRHFEALGDIRSPETVKARVISAAYDVFNGKGWTNAGVAQSAVTMARAVLLDERSVFPACTTLRGQYGHDGDVALSMPCLLGREGIVKQLPVGLNAWEAEKLAESIAFIQATMRDAGTGPDKAVA</sequence>
<dbReference type="Gene3D" id="3.90.110.10">
    <property type="entry name" value="Lactate dehydrogenase/glycoside hydrolase, family 4, C-terminal"/>
    <property type="match status" value="1"/>
</dbReference>
<accession>A0A0D6B0W4</accession>
<comment type="function">
    <text evidence="1">Catalyzes the reversible oxidation of malate to oxaloacetate.</text>
</comment>
<dbReference type="GO" id="GO:0004459">
    <property type="term" value="F:L-lactate dehydrogenase (NAD+) activity"/>
    <property type="evidence" value="ECO:0007669"/>
    <property type="project" value="TreeGrafter"/>
</dbReference>
<dbReference type="PIRSF" id="PIRSF000102">
    <property type="entry name" value="Lac_mal_DH"/>
    <property type="match status" value="1"/>
</dbReference>
<gene>
    <name evidence="10" type="ORF">NHU_01366</name>
</gene>
<protein>
    <submittedName>
        <fullName evidence="10">Lactate/malate dehydrogenase</fullName>
    </submittedName>
</protein>
<feature type="binding site" evidence="6">
    <location>
        <begin position="10"/>
        <end position="15"/>
    </location>
    <ligand>
        <name>NAD(+)</name>
        <dbReference type="ChEBI" id="CHEBI:57540"/>
    </ligand>
</feature>
<keyword evidence="3 6" id="KW-0520">NAD</keyword>
<feature type="binding site" evidence="6">
    <location>
        <position position="35"/>
    </location>
    <ligand>
        <name>NAD(+)</name>
        <dbReference type="ChEBI" id="CHEBI:57540"/>
    </ligand>
</feature>
<dbReference type="KEGG" id="rsu:NHU_01366"/>
<evidence type="ECO:0000256" key="7">
    <source>
        <dbReference type="RuleBase" id="RU003369"/>
    </source>
</evidence>
<keyword evidence="2 7" id="KW-0560">Oxidoreductase</keyword>
<evidence type="ECO:0000256" key="1">
    <source>
        <dbReference type="ARBA" id="ARBA00003966"/>
    </source>
</evidence>
<evidence type="ECO:0000259" key="8">
    <source>
        <dbReference type="Pfam" id="PF00056"/>
    </source>
</evidence>